<accession>A0A368T4H8</accession>
<dbReference type="InterPro" id="IPR041375">
    <property type="entry name" value="VapC45_PIN-like"/>
</dbReference>
<reference evidence="2 3" key="1">
    <citation type="submission" date="2018-04" db="EMBL/GenBank/DDBJ databases">
        <title>Novel actinobacteria from marine sediment.</title>
        <authorList>
            <person name="Ng Z.Y."/>
            <person name="Tan G.Y.A."/>
        </authorList>
    </citation>
    <scope>NUCLEOTIDE SEQUENCE [LARGE SCALE GENOMIC DNA]</scope>
    <source>
        <strain evidence="2 3">TPS81</strain>
    </source>
</reference>
<dbReference type="Pfam" id="PF18478">
    <property type="entry name" value="PIN_10"/>
    <property type="match status" value="1"/>
</dbReference>
<dbReference type="AlphaFoldDB" id="A0A368T4H8"/>
<evidence type="ECO:0000259" key="1">
    <source>
        <dbReference type="Pfam" id="PF18478"/>
    </source>
</evidence>
<proteinExistence type="predicted"/>
<gene>
    <name evidence="2" type="ORF">DEF24_13705</name>
</gene>
<name>A0A368T4H8_9ACTN</name>
<comment type="caution">
    <text evidence="2">The sequence shown here is derived from an EMBL/GenBank/DDBJ whole genome shotgun (WGS) entry which is preliminary data.</text>
</comment>
<evidence type="ECO:0000313" key="2">
    <source>
        <dbReference type="EMBL" id="RCV58353.1"/>
    </source>
</evidence>
<dbReference type="Proteomes" id="UP000253318">
    <property type="component" value="Unassembled WGS sequence"/>
</dbReference>
<dbReference type="OrthoDB" id="462742at2"/>
<sequence>MRPEFFLDRCLGRKIAQELRGKGWTVHLVADVFPDDGQETSDTDWIAHGISRGWALLTQDDRIRYRASELAALADGTRVPFCLSSAKLTAAAKVDRFIAAGDDIRRAIQRGGPAFCRVYEDRVERKWP</sequence>
<dbReference type="RefSeq" id="WP_114399018.1">
    <property type="nucleotide sequence ID" value="NZ_QEIM01000102.1"/>
</dbReference>
<protein>
    <submittedName>
        <fullName evidence="2">Toxin-antitoxin system, toxin component, PIN family protein</fullName>
    </submittedName>
</protein>
<organism evidence="2 3">
    <name type="scientific">Marinitenerispora sediminis</name>
    <dbReference type="NCBI Taxonomy" id="1931232"/>
    <lineage>
        <taxon>Bacteria</taxon>
        <taxon>Bacillati</taxon>
        <taxon>Actinomycetota</taxon>
        <taxon>Actinomycetes</taxon>
        <taxon>Streptosporangiales</taxon>
        <taxon>Nocardiopsidaceae</taxon>
        <taxon>Marinitenerispora</taxon>
    </lineage>
</organism>
<evidence type="ECO:0000313" key="3">
    <source>
        <dbReference type="Proteomes" id="UP000253318"/>
    </source>
</evidence>
<dbReference type="EMBL" id="QEIN01000097">
    <property type="protein sequence ID" value="RCV58353.1"/>
    <property type="molecule type" value="Genomic_DNA"/>
</dbReference>
<keyword evidence="3" id="KW-1185">Reference proteome</keyword>
<feature type="domain" description="VapC45 PIN like" evidence="1">
    <location>
        <begin position="3"/>
        <end position="84"/>
    </location>
</feature>